<gene>
    <name evidence="3" type="ORF">CI15_20615</name>
</gene>
<name>A0A149PKP7_9BURK</name>
<accession>A0A149PKP7</accession>
<comment type="similarity">
    <text evidence="1">Belongs to the UPF0065 (bug) family.</text>
</comment>
<dbReference type="Proteomes" id="UP000075613">
    <property type="component" value="Unassembled WGS sequence"/>
</dbReference>
<feature type="signal peptide" evidence="2">
    <location>
        <begin position="1"/>
        <end position="28"/>
    </location>
</feature>
<feature type="chain" id="PRO_5007551346" evidence="2">
    <location>
        <begin position="29"/>
        <end position="326"/>
    </location>
</feature>
<dbReference type="InterPro" id="IPR042100">
    <property type="entry name" value="Bug_dom1"/>
</dbReference>
<dbReference type="Gene3D" id="3.40.190.10">
    <property type="entry name" value="Periplasmic binding protein-like II"/>
    <property type="match status" value="1"/>
</dbReference>
<evidence type="ECO:0000256" key="1">
    <source>
        <dbReference type="ARBA" id="ARBA00006987"/>
    </source>
</evidence>
<keyword evidence="4" id="KW-1185">Reference proteome</keyword>
<evidence type="ECO:0000313" key="3">
    <source>
        <dbReference type="EMBL" id="KXU85612.1"/>
    </source>
</evidence>
<proteinExistence type="inferred from homology"/>
<dbReference type="SUPFAM" id="SSF53850">
    <property type="entry name" value="Periplasmic binding protein-like II"/>
    <property type="match status" value="1"/>
</dbReference>
<comment type="caution">
    <text evidence="3">The sequence shown here is derived from an EMBL/GenBank/DDBJ whole genome shotgun (WGS) entry which is preliminary data.</text>
</comment>
<organism evidence="3 4">
    <name type="scientific">Paraburkholderia monticola</name>
    <dbReference type="NCBI Taxonomy" id="1399968"/>
    <lineage>
        <taxon>Bacteria</taxon>
        <taxon>Pseudomonadati</taxon>
        <taxon>Pseudomonadota</taxon>
        <taxon>Betaproteobacteria</taxon>
        <taxon>Burkholderiales</taxon>
        <taxon>Burkholderiaceae</taxon>
        <taxon>Paraburkholderia</taxon>
    </lineage>
</organism>
<dbReference type="Gene3D" id="3.40.190.150">
    <property type="entry name" value="Bordetella uptake gene, domain 1"/>
    <property type="match status" value="1"/>
</dbReference>
<evidence type="ECO:0000313" key="4">
    <source>
        <dbReference type="Proteomes" id="UP000075613"/>
    </source>
</evidence>
<protein>
    <submittedName>
        <fullName evidence="3">C4-dicarboxylate ABC transporter substrate-binding protein</fullName>
    </submittedName>
</protein>
<sequence>MHRLRRVLAVLLCCAIGAIALGPMPALAGYPDHPIRLILLFPPGGETDPLARAVGQELGKTLNTSVVIENRPGAAGNIAAALVAHAPKDGYTLLWGLGTQLTVNPLLYRDLSFSVEKDFAPISLMAESGFVLVVNPKVPANSLAELIEYAKQHPGKLNVSTAGVGSPLYLANMLFMARTGTKTVNVTYPGNTALPVLTGEADLVFGSLSSSLGFIKANTVRPLAVTGPRRLEPIPNVPTMIESGVPGYVMTTWHALLAPAGTPQDVIDKLHDGLVKALAAPEIQAYARARGITVAPGTPDQLRERIRVETDMWRKILKDAGVGTLN</sequence>
<dbReference type="EMBL" id="LRBG01000031">
    <property type="protein sequence ID" value="KXU85612.1"/>
    <property type="molecule type" value="Genomic_DNA"/>
</dbReference>
<dbReference type="CDD" id="cd07012">
    <property type="entry name" value="PBP2_Bug_TTT"/>
    <property type="match status" value="1"/>
</dbReference>
<dbReference type="RefSeq" id="WP_062130427.1">
    <property type="nucleotide sequence ID" value="NZ_LRBG01000031.1"/>
</dbReference>
<dbReference type="InterPro" id="IPR005064">
    <property type="entry name" value="BUG"/>
</dbReference>
<reference evidence="3 4" key="1">
    <citation type="journal article" date="2015" name="Int. J. Syst. Evol. Microbiol.">
        <title>Burkholderia monticola sp. nov., isolated from mountain soil.</title>
        <authorList>
            <person name="Baek I."/>
            <person name="Seo B."/>
            <person name="Lee I."/>
            <person name="Yi H."/>
            <person name="Chun J."/>
        </authorList>
    </citation>
    <scope>NUCLEOTIDE SEQUENCE [LARGE SCALE GENOMIC DNA]</scope>
    <source>
        <strain evidence="3 4">JC2948</strain>
    </source>
</reference>
<dbReference type="PIRSF" id="PIRSF017082">
    <property type="entry name" value="YflP"/>
    <property type="match status" value="1"/>
</dbReference>
<dbReference type="PANTHER" id="PTHR42928">
    <property type="entry name" value="TRICARBOXYLATE-BINDING PROTEIN"/>
    <property type="match status" value="1"/>
</dbReference>
<evidence type="ECO:0000256" key="2">
    <source>
        <dbReference type="SAM" id="SignalP"/>
    </source>
</evidence>
<dbReference type="Pfam" id="PF03401">
    <property type="entry name" value="TctC"/>
    <property type="match status" value="1"/>
</dbReference>
<dbReference type="PANTHER" id="PTHR42928:SF5">
    <property type="entry name" value="BLR1237 PROTEIN"/>
    <property type="match status" value="1"/>
</dbReference>
<dbReference type="AlphaFoldDB" id="A0A149PKP7"/>
<dbReference type="STRING" id="1399968.CI15_20615"/>
<keyword evidence="2" id="KW-0732">Signal</keyword>